<dbReference type="EMBL" id="FMXE01000013">
    <property type="protein sequence ID" value="SDA75951.1"/>
    <property type="molecule type" value="Genomic_DNA"/>
</dbReference>
<protein>
    <recommendedName>
        <fullName evidence="3">Lipoprotein</fullName>
    </recommendedName>
</protein>
<dbReference type="Proteomes" id="UP000198756">
    <property type="component" value="Unassembled WGS sequence"/>
</dbReference>
<proteinExistence type="predicted"/>
<dbReference type="OrthoDB" id="1098690at2"/>
<evidence type="ECO:0008006" key="3">
    <source>
        <dbReference type="Google" id="ProtNLM"/>
    </source>
</evidence>
<evidence type="ECO:0000313" key="1">
    <source>
        <dbReference type="EMBL" id="SDA75951.1"/>
    </source>
</evidence>
<organism evidence="1 2">
    <name type="scientific">Algoriphagus alkaliphilus</name>
    <dbReference type="NCBI Taxonomy" id="279824"/>
    <lineage>
        <taxon>Bacteria</taxon>
        <taxon>Pseudomonadati</taxon>
        <taxon>Bacteroidota</taxon>
        <taxon>Cytophagia</taxon>
        <taxon>Cytophagales</taxon>
        <taxon>Cyclobacteriaceae</taxon>
        <taxon>Algoriphagus</taxon>
    </lineage>
</organism>
<keyword evidence="2" id="KW-1185">Reference proteome</keyword>
<evidence type="ECO:0000313" key="2">
    <source>
        <dbReference type="Proteomes" id="UP000198756"/>
    </source>
</evidence>
<gene>
    <name evidence="1" type="ORF">SAMN03080617_02123</name>
</gene>
<accession>A0A1G5XZV6</accession>
<reference evidence="2" key="1">
    <citation type="submission" date="2016-10" db="EMBL/GenBank/DDBJ databases">
        <authorList>
            <person name="Varghese N."/>
            <person name="Submissions S."/>
        </authorList>
    </citation>
    <scope>NUCLEOTIDE SEQUENCE [LARGE SCALE GENOMIC DNA]</scope>
    <source>
        <strain evidence="2">DSM 22703</strain>
    </source>
</reference>
<dbReference type="AlphaFoldDB" id="A0A1G5XZV6"/>
<sequence>MKKYLFFFICSAFLLSCNENEGPTVCGVENPVEDLAWLKQEIETAGVPSSSEYSYLMQATYQGKTVFFFGFCNPLWHWALIIRDCEGNRIAGEISIFDLSDQKVIWKPADSVCTFD</sequence>
<dbReference type="RefSeq" id="WP_092729918.1">
    <property type="nucleotide sequence ID" value="NZ_FMXE01000013.1"/>
</dbReference>
<dbReference type="PROSITE" id="PS51257">
    <property type="entry name" value="PROKAR_LIPOPROTEIN"/>
    <property type="match status" value="1"/>
</dbReference>
<name>A0A1G5XZV6_9BACT</name>